<accession>A0A5J4NDN8</accession>
<comment type="caution">
    <text evidence="2">The sequence shown here is derived from an EMBL/GenBank/DDBJ whole genome shotgun (WGS) entry which is preliminary data.</text>
</comment>
<organism evidence="2 3">
    <name type="scientific">Paragonimus westermani</name>
    <dbReference type="NCBI Taxonomy" id="34504"/>
    <lineage>
        <taxon>Eukaryota</taxon>
        <taxon>Metazoa</taxon>
        <taxon>Spiralia</taxon>
        <taxon>Lophotrochozoa</taxon>
        <taxon>Platyhelminthes</taxon>
        <taxon>Trematoda</taxon>
        <taxon>Digenea</taxon>
        <taxon>Plagiorchiida</taxon>
        <taxon>Troglotremata</taxon>
        <taxon>Troglotrematidae</taxon>
        <taxon>Paragonimus</taxon>
    </lineage>
</organism>
<reference evidence="2 3" key="1">
    <citation type="journal article" date="2019" name="Gigascience">
        <title>Whole-genome sequence of the oriental lung fluke Paragonimus westermani.</title>
        <authorList>
            <person name="Oey H."/>
            <person name="Zakrzewski M."/>
            <person name="Narain K."/>
            <person name="Devi K.R."/>
            <person name="Agatsuma T."/>
            <person name="Nawaratna S."/>
            <person name="Gobert G.N."/>
            <person name="Jones M.K."/>
            <person name="Ragan M.A."/>
            <person name="McManus D.P."/>
            <person name="Krause L."/>
        </authorList>
    </citation>
    <scope>NUCLEOTIDE SEQUENCE [LARGE SCALE GENOMIC DNA]</scope>
    <source>
        <strain evidence="2 3">IND2009</strain>
    </source>
</reference>
<protein>
    <submittedName>
        <fullName evidence="2">Uncharacterized protein</fullName>
    </submittedName>
</protein>
<evidence type="ECO:0000313" key="2">
    <source>
        <dbReference type="EMBL" id="KAA3673716.1"/>
    </source>
</evidence>
<gene>
    <name evidence="2" type="ORF">DEA37_0006599</name>
</gene>
<evidence type="ECO:0000256" key="1">
    <source>
        <dbReference type="SAM" id="MobiDB-lite"/>
    </source>
</evidence>
<sequence length="442" mass="49846">MEDGTKKSGQGCVSIKGNMDSSNLNKAAASKTPRPMSAGSFAKYAFDPSKTVSSCPRLKETLKSGPDASQSEAVELQKSTVYLTHNSSLIYQLQFYAKNTVFSPLYMSPRLGIRSENDKRVQPNNFEGCGHTRQTTIAVRSVRWKYAVGMNDKSSEPQKAILPPIRVYTDDFPSTRKRPHSEPEGEITKGTMHFVHGGISLKIRTPVFTISNVKLPVRKDIFIRMTELNMPTSESRKNKGIIVGRCGSDIVQFQFDMDEVIISRMDMKRNAAVQTEDKMVYIREKSNITGRTLLLALPESTYFYQDPMITIHRLHANFQRSNIIPLWKYELMKARIAEKRGATEVEAKLEKIFQQTRGSRLYFEALNALITAQAGVLCCEVSVGHEKYEELMHEFRGTKFQTKRPSLIIRSNNKGLLGNRPRTSASSKVILLLSSVFVTSCY</sequence>
<dbReference type="Proteomes" id="UP000324629">
    <property type="component" value="Unassembled WGS sequence"/>
</dbReference>
<name>A0A5J4NDN8_9TREM</name>
<evidence type="ECO:0000313" key="3">
    <source>
        <dbReference type="Proteomes" id="UP000324629"/>
    </source>
</evidence>
<dbReference type="AlphaFoldDB" id="A0A5J4NDN8"/>
<proteinExistence type="predicted"/>
<dbReference type="EMBL" id="QNGE01003699">
    <property type="protein sequence ID" value="KAA3673716.1"/>
    <property type="molecule type" value="Genomic_DNA"/>
</dbReference>
<feature type="region of interest" description="Disordered" evidence="1">
    <location>
        <begin position="1"/>
        <end position="40"/>
    </location>
</feature>
<keyword evidence="3" id="KW-1185">Reference proteome</keyword>